<dbReference type="Proteomes" id="UP000053766">
    <property type="component" value="Unassembled WGS sequence"/>
</dbReference>
<evidence type="ECO:0000313" key="1">
    <source>
        <dbReference type="EMBL" id="KJH52081.1"/>
    </source>
</evidence>
<accession>A0A0D8YBX8</accession>
<keyword evidence="2" id="KW-1185">Reference proteome</keyword>
<dbReference type="AlphaFoldDB" id="A0A0D8YBX8"/>
<proteinExistence type="predicted"/>
<sequence>MAPTTVDEIVCDKGRQKTNQQTEFRGLIDRNDRRDDKMATYFVEGGNCNCLSSTTLFPSLSGESAPLTVSSDTIFNCAYRNSLEHYLFFNLFTHQNPQKLCCDLNSSDIIEFFLNHPIFVYGSV</sequence>
<name>A0A0D8YBX8_DICVI</name>
<organism evidence="1 2">
    <name type="scientific">Dictyocaulus viviparus</name>
    <name type="common">Bovine lungworm</name>
    <dbReference type="NCBI Taxonomy" id="29172"/>
    <lineage>
        <taxon>Eukaryota</taxon>
        <taxon>Metazoa</taxon>
        <taxon>Ecdysozoa</taxon>
        <taxon>Nematoda</taxon>
        <taxon>Chromadorea</taxon>
        <taxon>Rhabditida</taxon>
        <taxon>Rhabditina</taxon>
        <taxon>Rhabditomorpha</taxon>
        <taxon>Strongyloidea</taxon>
        <taxon>Metastrongylidae</taxon>
        <taxon>Dictyocaulus</taxon>
    </lineage>
</organism>
<protein>
    <submittedName>
        <fullName evidence="1">Uncharacterized protein</fullName>
    </submittedName>
</protein>
<dbReference type="EMBL" id="KN716171">
    <property type="protein sequence ID" value="KJH52081.1"/>
    <property type="molecule type" value="Genomic_DNA"/>
</dbReference>
<reference evidence="1 2" key="1">
    <citation type="submission" date="2013-11" db="EMBL/GenBank/DDBJ databases">
        <title>Draft genome of the bovine lungworm Dictyocaulus viviparus.</title>
        <authorList>
            <person name="Mitreva M."/>
        </authorList>
    </citation>
    <scope>NUCLEOTIDE SEQUENCE [LARGE SCALE GENOMIC DNA]</scope>
    <source>
        <strain evidence="1 2">HannoverDv2000</strain>
    </source>
</reference>
<reference evidence="2" key="2">
    <citation type="journal article" date="2016" name="Sci. Rep.">
        <title>Dictyocaulus viviparus genome, variome and transcriptome elucidate lungworm biology and support future intervention.</title>
        <authorList>
            <person name="McNulty S.N."/>
            <person name="Strube C."/>
            <person name="Rosa B.A."/>
            <person name="Martin J.C."/>
            <person name="Tyagi R."/>
            <person name="Choi Y.J."/>
            <person name="Wang Q."/>
            <person name="Hallsworth Pepin K."/>
            <person name="Zhang X."/>
            <person name="Ozersky P."/>
            <person name="Wilson R.K."/>
            <person name="Sternberg P.W."/>
            <person name="Gasser R.B."/>
            <person name="Mitreva M."/>
        </authorList>
    </citation>
    <scope>NUCLEOTIDE SEQUENCE [LARGE SCALE GENOMIC DNA]</scope>
    <source>
        <strain evidence="2">HannoverDv2000</strain>
    </source>
</reference>
<evidence type="ECO:0000313" key="2">
    <source>
        <dbReference type="Proteomes" id="UP000053766"/>
    </source>
</evidence>
<gene>
    <name evidence="1" type="ORF">DICVIV_01783</name>
</gene>